<keyword evidence="2" id="KW-1003">Cell membrane</keyword>
<dbReference type="Pfam" id="PF03739">
    <property type="entry name" value="LptF_LptG"/>
    <property type="match status" value="1"/>
</dbReference>
<keyword evidence="3 7" id="KW-0812">Transmembrane</keyword>
<keyword evidence="4 7" id="KW-1133">Transmembrane helix</keyword>
<comment type="subcellular location">
    <subcellularLocation>
        <location evidence="1">Cell membrane</location>
        <topology evidence="1">Multi-pass membrane protein</topology>
    </subcellularLocation>
</comment>
<dbReference type="PANTHER" id="PTHR33529:SF6">
    <property type="entry name" value="YJGP_YJGQ FAMILY PERMEASE"/>
    <property type="match status" value="1"/>
</dbReference>
<evidence type="ECO:0000256" key="7">
    <source>
        <dbReference type="SAM" id="Phobius"/>
    </source>
</evidence>
<organism evidence="8 9">
    <name type="scientific">Deinococcus hopiensis KR-140</name>
    <dbReference type="NCBI Taxonomy" id="695939"/>
    <lineage>
        <taxon>Bacteria</taxon>
        <taxon>Thermotogati</taxon>
        <taxon>Deinococcota</taxon>
        <taxon>Deinococci</taxon>
        <taxon>Deinococcales</taxon>
        <taxon>Deinococcaceae</taxon>
        <taxon>Deinococcus</taxon>
    </lineage>
</organism>
<dbReference type="InterPro" id="IPR005495">
    <property type="entry name" value="LptG/LptF_permease"/>
</dbReference>
<dbReference type="GO" id="GO:0043190">
    <property type="term" value="C:ATP-binding cassette (ABC) transporter complex"/>
    <property type="evidence" value="ECO:0007669"/>
    <property type="project" value="TreeGrafter"/>
</dbReference>
<feature type="transmembrane region" description="Helical" evidence="7">
    <location>
        <begin position="276"/>
        <end position="293"/>
    </location>
</feature>
<dbReference type="AlphaFoldDB" id="A0A1W1VRD4"/>
<evidence type="ECO:0000256" key="1">
    <source>
        <dbReference type="ARBA" id="ARBA00004651"/>
    </source>
</evidence>
<dbReference type="STRING" id="695939.SAMN00790413_03058"/>
<gene>
    <name evidence="8" type="ORF">SAMN00790413_03058</name>
</gene>
<evidence type="ECO:0000256" key="4">
    <source>
        <dbReference type="ARBA" id="ARBA00022989"/>
    </source>
</evidence>
<protein>
    <submittedName>
        <fullName evidence="8">Lipopolysaccharide export system permease protein</fullName>
    </submittedName>
</protein>
<name>A0A1W1VRD4_9DEIO</name>
<feature type="transmembrane region" description="Helical" evidence="7">
    <location>
        <begin position="300"/>
        <end position="317"/>
    </location>
</feature>
<feature type="region of interest" description="Disordered" evidence="6">
    <location>
        <begin position="213"/>
        <end position="242"/>
    </location>
</feature>
<evidence type="ECO:0000256" key="6">
    <source>
        <dbReference type="SAM" id="MobiDB-lite"/>
    </source>
</evidence>
<dbReference type="Proteomes" id="UP000192582">
    <property type="component" value="Unassembled WGS sequence"/>
</dbReference>
<feature type="transmembrane region" description="Helical" evidence="7">
    <location>
        <begin position="323"/>
        <end position="348"/>
    </location>
</feature>
<dbReference type="EMBL" id="FWWU01000009">
    <property type="protein sequence ID" value="SMB95896.1"/>
    <property type="molecule type" value="Genomic_DNA"/>
</dbReference>
<dbReference type="RefSeq" id="WP_084050481.1">
    <property type="nucleotide sequence ID" value="NZ_FWWU01000009.1"/>
</dbReference>
<evidence type="ECO:0000256" key="3">
    <source>
        <dbReference type="ARBA" id="ARBA00022692"/>
    </source>
</evidence>
<sequence>MPRVPLTLTRSVLREVLRWYAAGLALFLILQLFDILSGTVGALLNYHATPVQALAVFGSKAPTVLNRALVAAVPFAVLLTLGRMQGDSELKATFASGVRPLSLVWPLALPFVLAGALAYVNAGYVVPAGLASWEPVWHSIFRDAPQVPSQDEYTFSSGEALFYAGRVINNAGGGGAQLQGVLVQRGDEAVTAPSGTWDPRAKTWTLQGAWITRPGQDPHPARGELTFPQPDTLEPPAPRAENVSTPALRARLAEGRGTPEETRADRFELTRRLADPLTPVVFAFAAGVLGLLLRNRAVSFAATVVFIATFYVLWISLPPLARVGALAPALAAWLPNLAFLTVAGVLAWRLR</sequence>
<evidence type="ECO:0000313" key="9">
    <source>
        <dbReference type="Proteomes" id="UP000192582"/>
    </source>
</evidence>
<evidence type="ECO:0000256" key="5">
    <source>
        <dbReference type="ARBA" id="ARBA00023136"/>
    </source>
</evidence>
<feature type="transmembrane region" description="Helical" evidence="7">
    <location>
        <begin position="64"/>
        <end position="82"/>
    </location>
</feature>
<reference evidence="8 9" key="1">
    <citation type="submission" date="2017-04" db="EMBL/GenBank/DDBJ databases">
        <authorList>
            <person name="Afonso C.L."/>
            <person name="Miller P.J."/>
            <person name="Scott M.A."/>
            <person name="Spackman E."/>
            <person name="Goraichik I."/>
            <person name="Dimitrov K.M."/>
            <person name="Suarez D.L."/>
            <person name="Swayne D.E."/>
        </authorList>
    </citation>
    <scope>NUCLEOTIDE SEQUENCE [LARGE SCALE GENOMIC DNA]</scope>
    <source>
        <strain evidence="8 9">KR-140</strain>
    </source>
</reference>
<accession>A0A1W1VRD4</accession>
<dbReference type="PANTHER" id="PTHR33529">
    <property type="entry name" value="SLR0882 PROTEIN-RELATED"/>
    <property type="match status" value="1"/>
</dbReference>
<dbReference type="OrthoDB" id="58676at2"/>
<dbReference type="GO" id="GO:0015920">
    <property type="term" value="P:lipopolysaccharide transport"/>
    <property type="evidence" value="ECO:0007669"/>
    <property type="project" value="TreeGrafter"/>
</dbReference>
<keyword evidence="5 7" id="KW-0472">Membrane</keyword>
<evidence type="ECO:0000256" key="2">
    <source>
        <dbReference type="ARBA" id="ARBA00022475"/>
    </source>
</evidence>
<feature type="transmembrane region" description="Helical" evidence="7">
    <location>
        <begin position="103"/>
        <end position="126"/>
    </location>
</feature>
<feature type="transmembrane region" description="Helical" evidence="7">
    <location>
        <begin position="20"/>
        <end position="44"/>
    </location>
</feature>
<keyword evidence="9" id="KW-1185">Reference proteome</keyword>
<proteinExistence type="predicted"/>
<evidence type="ECO:0000313" key="8">
    <source>
        <dbReference type="EMBL" id="SMB95896.1"/>
    </source>
</evidence>